<sequence length="66" mass="7391">MSSEHLADKNEANADKTPAAIDLTEDTASVPDKRVQWSEGDPLPDEPLGDDNEEETKRKQIEDLKR</sequence>
<evidence type="ECO:0000313" key="3">
    <source>
        <dbReference type="Proteomes" id="UP000005242"/>
    </source>
</evidence>
<organism evidence="2 3">
    <name type="scientific">Wallemia mellicola (strain ATCC MYA-4683 / CBS 633.66)</name>
    <name type="common">Wallemia sebi (CBS 633.66)</name>
    <dbReference type="NCBI Taxonomy" id="671144"/>
    <lineage>
        <taxon>Eukaryota</taxon>
        <taxon>Fungi</taxon>
        <taxon>Dikarya</taxon>
        <taxon>Basidiomycota</taxon>
        <taxon>Wallemiomycotina</taxon>
        <taxon>Wallemiomycetes</taxon>
        <taxon>Wallemiales</taxon>
        <taxon>Wallemiaceae</taxon>
        <taxon>Wallemia</taxon>
    </lineage>
</organism>
<keyword evidence="3" id="KW-1185">Reference proteome</keyword>
<evidence type="ECO:0000256" key="1">
    <source>
        <dbReference type="SAM" id="MobiDB-lite"/>
    </source>
</evidence>
<feature type="compositionally biased region" description="Acidic residues" evidence="1">
    <location>
        <begin position="42"/>
        <end position="54"/>
    </location>
</feature>
<reference evidence="2 3" key="1">
    <citation type="journal article" date="2012" name="Fungal Genet. Biol.">
        <title>The genome of the xerotolerant mold Wallemia sebi reveals adaptations to osmotic stress and suggests cryptic sexual reproduction.</title>
        <authorList>
            <person name="Padamsee M."/>
            <person name="Kumar T.K.A."/>
            <person name="Riley R."/>
            <person name="Binder M."/>
            <person name="Boyd A."/>
            <person name="Calvo A.M."/>
            <person name="Furukawa K."/>
            <person name="Hesse C."/>
            <person name="Hohmann S."/>
            <person name="James T.Y."/>
            <person name="LaButti K."/>
            <person name="Lapidus A."/>
            <person name="Lindquist E."/>
            <person name="Lucas S."/>
            <person name="Miller K."/>
            <person name="Shantappa S."/>
            <person name="Grigoriev I.V."/>
            <person name="Hibbett D.S."/>
            <person name="McLaughlin D.J."/>
            <person name="Spatafora J.W."/>
            <person name="Aime M.C."/>
        </authorList>
    </citation>
    <scope>NUCLEOTIDE SEQUENCE [LARGE SCALE GENOMIC DNA]</scope>
    <source>
        <strain evidence="3">ATCC MYA-4683 / CBS 633.66</strain>
    </source>
</reference>
<proteinExistence type="predicted"/>
<dbReference type="EMBL" id="JH668228">
    <property type="protein sequence ID" value="EIM22237.1"/>
    <property type="molecule type" value="Genomic_DNA"/>
</dbReference>
<dbReference type="HOGENOM" id="CLU_2833115_0_0_1"/>
<protein>
    <submittedName>
        <fullName evidence="2">Uncharacterized protein</fullName>
    </submittedName>
</protein>
<feature type="compositionally biased region" description="Basic and acidic residues" evidence="1">
    <location>
        <begin position="55"/>
        <end position="66"/>
    </location>
</feature>
<dbReference type="AlphaFoldDB" id="I4YE45"/>
<feature type="region of interest" description="Disordered" evidence="1">
    <location>
        <begin position="1"/>
        <end position="66"/>
    </location>
</feature>
<accession>I4YE45</accession>
<gene>
    <name evidence="2" type="ORF">WALSEDRAFT_31962</name>
</gene>
<evidence type="ECO:0000313" key="2">
    <source>
        <dbReference type="EMBL" id="EIM22237.1"/>
    </source>
</evidence>
<dbReference type="GeneID" id="18471401"/>
<dbReference type="InParanoid" id="I4YE45"/>
<dbReference type="KEGG" id="wse:WALSEDRAFT_31962"/>
<dbReference type="RefSeq" id="XP_006957502.1">
    <property type="nucleotide sequence ID" value="XM_006957440.1"/>
</dbReference>
<dbReference type="Proteomes" id="UP000005242">
    <property type="component" value="Unassembled WGS sequence"/>
</dbReference>
<feature type="compositionally biased region" description="Basic and acidic residues" evidence="1">
    <location>
        <begin position="1"/>
        <end position="14"/>
    </location>
</feature>
<name>I4YE45_WALMC</name>